<dbReference type="RefSeq" id="XP_047761695.1">
    <property type="nucleotide sequence ID" value="XM_047904813.1"/>
</dbReference>
<dbReference type="Gene3D" id="3.30.40.10">
    <property type="entry name" value="Zinc/RING finger domain, C3HC4 (zinc finger)"/>
    <property type="match status" value="2"/>
</dbReference>
<feature type="compositionally biased region" description="Low complexity" evidence="5">
    <location>
        <begin position="504"/>
        <end position="514"/>
    </location>
</feature>
<keyword evidence="3" id="KW-0862">Zinc</keyword>
<dbReference type="GO" id="GO:0008270">
    <property type="term" value="F:zinc ion binding"/>
    <property type="evidence" value="ECO:0007669"/>
    <property type="project" value="UniProtKB-KW"/>
</dbReference>
<dbReference type="SUPFAM" id="SSF57903">
    <property type="entry name" value="FYVE/PHD zinc finger"/>
    <property type="match status" value="1"/>
</dbReference>
<evidence type="ECO:0000256" key="3">
    <source>
        <dbReference type="ARBA" id="ARBA00022833"/>
    </source>
</evidence>
<evidence type="ECO:0000259" key="6">
    <source>
        <dbReference type="PROSITE" id="PS50016"/>
    </source>
</evidence>
<dbReference type="PROSITE" id="PS50016">
    <property type="entry name" value="ZF_PHD_2"/>
    <property type="match status" value="1"/>
</dbReference>
<keyword evidence="9" id="KW-1185">Reference proteome</keyword>
<dbReference type="SMART" id="SM00249">
    <property type="entry name" value="PHD"/>
    <property type="match status" value="1"/>
</dbReference>
<dbReference type="InterPro" id="IPR011011">
    <property type="entry name" value="Znf_FYVE_PHD"/>
</dbReference>
<dbReference type="Proteomes" id="UP000756132">
    <property type="component" value="Chromosome 5"/>
</dbReference>
<dbReference type="Pfam" id="PF13639">
    <property type="entry name" value="zf-RING_2"/>
    <property type="match status" value="1"/>
</dbReference>
<dbReference type="SUPFAM" id="SSF57850">
    <property type="entry name" value="RING/U-box"/>
    <property type="match status" value="1"/>
</dbReference>
<feature type="region of interest" description="Disordered" evidence="5">
    <location>
        <begin position="16"/>
        <end position="39"/>
    </location>
</feature>
<feature type="compositionally biased region" description="Basic and acidic residues" evidence="5">
    <location>
        <begin position="310"/>
        <end position="322"/>
    </location>
</feature>
<dbReference type="InterPro" id="IPR019787">
    <property type="entry name" value="Znf_PHD-finger"/>
</dbReference>
<gene>
    <name evidence="8" type="ORF">CLAFUR5_05665</name>
</gene>
<feature type="domain" description="RING-type" evidence="7">
    <location>
        <begin position="5"/>
        <end position="86"/>
    </location>
</feature>
<dbReference type="PANTHER" id="PTHR12618">
    <property type="entry name" value="PHD AND RING FINGER DOMAIN-CONTAINING PROTEIN 1"/>
    <property type="match status" value="1"/>
</dbReference>
<dbReference type="InterPro" id="IPR001841">
    <property type="entry name" value="Znf_RING"/>
</dbReference>
<dbReference type="OrthoDB" id="8062037at2759"/>
<sequence>MADTCIVCLGDLRTTVDGDPPPDAPAAPADDAGEDSDAKQASIYNAQSNIETDEEAIAHLLPCKHDLHNSCLKPWVERANSCPICRTVFNMVEVSRTVGGQVIDSYAVMDKSQEAEVDPTMVVDDELFAVELVEPCLICEVPTDGLGAMYCDGCDRSVHIFCAGFDADVPEVWYCESCLGHLEADADLLGLASAAGRGRRRRIANGNGRGTGGRPRHRRNDDAMWARVWQEVNRRLDMDLDFPYDEEPAETRTEEQRREFERWQARFNIADRQGASNRLRGIAQARINGRRIVPATPESQEELRAWNAFDKARESHEEEPANTRRRKRRRTDSPASPRESEQPSAQPELKRPRLRRPRNAAPEQPESSAAAARRNGEDHTFLSSLLREVENKATSASSPAASDYVCGQFSPRNSSPVRSPASSEDGTPPAATTPPPHRPLSPPLSSQIMPATSPLAQIFSPFSPAVSRLDLDQPPTGAQHRGRRRHAREASLEDTDEVAHGRHSSSSPSRALSYSAKEEIQRMVKLSLGARYREKEVTKDQYTDINRDVSRKMYDLVGDASALMDQESRAKWQQVANDEVQKAIDALPTTPSVEDHAGEQE</sequence>
<reference evidence="8" key="2">
    <citation type="journal article" date="2022" name="Microb. Genom.">
        <title>A chromosome-scale genome assembly of the tomato pathogen Cladosporium fulvum reveals a compartmentalized genome architecture and the presence of a dispensable chromosome.</title>
        <authorList>
            <person name="Zaccaron A.Z."/>
            <person name="Chen L.H."/>
            <person name="Samaras A."/>
            <person name="Stergiopoulos I."/>
        </authorList>
    </citation>
    <scope>NUCLEOTIDE SEQUENCE</scope>
    <source>
        <strain evidence="8">Race5_Kim</strain>
    </source>
</reference>
<name>A0A9Q8LH37_PASFU</name>
<reference evidence="8" key="1">
    <citation type="submission" date="2021-12" db="EMBL/GenBank/DDBJ databases">
        <authorList>
            <person name="Zaccaron A."/>
            <person name="Stergiopoulos I."/>
        </authorList>
    </citation>
    <scope>NUCLEOTIDE SEQUENCE</scope>
    <source>
        <strain evidence="8">Race5_Kim</strain>
    </source>
</reference>
<keyword evidence="1" id="KW-0479">Metal-binding</keyword>
<evidence type="ECO:0000256" key="4">
    <source>
        <dbReference type="PROSITE-ProRule" id="PRU00175"/>
    </source>
</evidence>
<evidence type="ECO:0000256" key="2">
    <source>
        <dbReference type="ARBA" id="ARBA00022771"/>
    </source>
</evidence>
<dbReference type="KEGG" id="ffu:CLAFUR5_05665"/>
<dbReference type="InterPro" id="IPR013083">
    <property type="entry name" value="Znf_RING/FYVE/PHD"/>
</dbReference>
<feature type="region of interest" description="Disordered" evidence="5">
    <location>
        <begin position="309"/>
        <end position="376"/>
    </location>
</feature>
<feature type="domain" description="PHD-type" evidence="6">
    <location>
        <begin position="133"/>
        <end position="181"/>
    </location>
</feature>
<dbReference type="InterPro" id="IPR019786">
    <property type="entry name" value="Zinc_finger_PHD-type_CS"/>
</dbReference>
<dbReference type="AlphaFoldDB" id="A0A9Q8LH37"/>
<feature type="region of interest" description="Disordered" evidence="5">
    <location>
        <begin position="393"/>
        <end position="448"/>
    </location>
</feature>
<evidence type="ECO:0000313" key="8">
    <source>
        <dbReference type="EMBL" id="UJO17329.1"/>
    </source>
</evidence>
<dbReference type="SMART" id="SM00184">
    <property type="entry name" value="RING"/>
    <property type="match status" value="1"/>
</dbReference>
<protein>
    <submittedName>
        <fullName evidence="8">PHD and RING finger domain-containing protein</fullName>
    </submittedName>
</protein>
<feature type="region of interest" description="Disordered" evidence="5">
    <location>
        <begin position="466"/>
        <end position="514"/>
    </location>
</feature>
<proteinExistence type="predicted"/>
<dbReference type="PANTHER" id="PTHR12618:SF20">
    <property type="entry name" value="PHD AND RING FINGER DOMAIN-CONTAINING PROTEIN 1"/>
    <property type="match status" value="1"/>
</dbReference>
<dbReference type="InterPro" id="IPR001965">
    <property type="entry name" value="Znf_PHD"/>
</dbReference>
<evidence type="ECO:0000256" key="5">
    <source>
        <dbReference type="SAM" id="MobiDB-lite"/>
    </source>
</evidence>
<dbReference type="EMBL" id="CP090167">
    <property type="protein sequence ID" value="UJO17329.1"/>
    <property type="molecule type" value="Genomic_DNA"/>
</dbReference>
<evidence type="ECO:0000313" key="9">
    <source>
        <dbReference type="Proteomes" id="UP000756132"/>
    </source>
</evidence>
<dbReference type="InterPro" id="IPR047157">
    <property type="entry name" value="PHRF1/Atg35"/>
</dbReference>
<keyword evidence="2 4" id="KW-0863">Zinc-finger</keyword>
<dbReference type="PROSITE" id="PS50089">
    <property type="entry name" value="ZF_RING_2"/>
    <property type="match status" value="1"/>
</dbReference>
<feature type="compositionally biased region" description="Polar residues" evidence="5">
    <location>
        <begin position="410"/>
        <end position="425"/>
    </location>
</feature>
<feature type="compositionally biased region" description="Low complexity" evidence="5">
    <location>
        <begin position="359"/>
        <end position="373"/>
    </location>
</feature>
<dbReference type="OMA" id="GDWYCME"/>
<evidence type="ECO:0000259" key="7">
    <source>
        <dbReference type="PROSITE" id="PS50089"/>
    </source>
</evidence>
<dbReference type="Pfam" id="PF00628">
    <property type="entry name" value="PHD"/>
    <property type="match status" value="1"/>
</dbReference>
<organism evidence="8 9">
    <name type="scientific">Passalora fulva</name>
    <name type="common">Tomato leaf mold</name>
    <name type="synonym">Cladosporium fulvum</name>
    <dbReference type="NCBI Taxonomy" id="5499"/>
    <lineage>
        <taxon>Eukaryota</taxon>
        <taxon>Fungi</taxon>
        <taxon>Dikarya</taxon>
        <taxon>Ascomycota</taxon>
        <taxon>Pezizomycotina</taxon>
        <taxon>Dothideomycetes</taxon>
        <taxon>Dothideomycetidae</taxon>
        <taxon>Mycosphaerellales</taxon>
        <taxon>Mycosphaerellaceae</taxon>
        <taxon>Fulvia</taxon>
    </lineage>
</organism>
<feature type="compositionally biased region" description="Pro residues" evidence="5">
    <location>
        <begin position="431"/>
        <end position="442"/>
    </location>
</feature>
<dbReference type="GeneID" id="71985543"/>
<accession>A0A9Q8LH37</accession>
<dbReference type="PROSITE" id="PS01359">
    <property type="entry name" value="ZF_PHD_1"/>
    <property type="match status" value="1"/>
</dbReference>
<evidence type="ECO:0000256" key="1">
    <source>
        <dbReference type="ARBA" id="ARBA00022723"/>
    </source>
</evidence>